<feature type="domain" description="IraD/Gp25-like" evidence="1">
    <location>
        <begin position="20"/>
        <end position="101"/>
    </location>
</feature>
<dbReference type="Gene3D" id="3.10.450.40">
    <property type="match status" value="1"/>
</dbReference>
<protein>
    <submittedName>
        <fullName evidence="2">Baseplate assembly protein</fullName>
    </submittedName>
</protein>
<dbReference type="SUPFAM" id="SSF160719">
    <property type="entry name" value="gpW/gp25-like"/>
    <property type="match status" value="1"/>
</dbReference>
<sequence>MSTVRYSGMNAGSGHAITDNEHIAQSIGDILLTPIGSRVMRRAYGSQLFNLIDQPVDNAITKLRVMSAIYSALYLWEPRISLTSITLSAPGAGRLVATIQANRTDNQTPFNADITLRGQA</sequence>
<dbReference type="KEGG" id="vg:26644639"/>
<dbReference type="EMBL" id="KT630645">
    <property type="protein sequence ID" value="ALF02304.1"/>
    <property type="molecule type" value="Genomic_DNA"/>
</dbReference>
<dbReference type="InterPro" id="IPR007048">
    <property type="entry name" value="IraD/Gp25-like"/>
</dbReference>
<evidence type="ECO:0000259" key="1">
    <source>
        <dbReference type="Pfam" id="PF04965"/>
    </source>
</evidence>
<dbReference type="GeneID" id="26644639"/>
<proteinExistence type="predicted"/>
<accession>A0A0M4RE84</accession>
<dbReference type="Proteomes" id="UP000201962">
    <property type="component" value="Segment"/>
</dbReference>
<dbReference type="Pfam" id="PF04965">
    <property type="entry name" value="GPW_gp25"/>
    <property type="match status" value="1"/>
</dbReference>
<dbReference type="OrthoDB" id="15570at10239"/>
<evidence type="ECO:0000313" key="3">
    <source>
        <dbReference type="Proteomes" id="UP000201962"/>
    </source>
</evidence>
<organism evidence="2 3">
    <name type="scientific">Salmonella phage SEN4</name>
    <dbReference type="NCBI Taxonomy" id="1647465"/>
    <lineage>
        <taxon>Viruses</taxon>
        <taxon>Duplodnaviria</taxon>
        <taxon>Heunggongvirae</taxon>
        <taxon>Uroviricota</taxon>
        <taxon>Caudoviricetes</taxon>
        <taxon>Peduoviridae</taxon>
        <taxon>Senquatrovirus</taxon>
        <taxon>Senquatrovirus SEN4</taxon>
    </lineage>
</organism>
<name>A0A0M4RE84_9CAUD</name>
<dbReference type="RefSeq" id="YP_009218829.1">
    <property type="nucleotide sequence ID" value="NC_029015.2"/>
</dbReference>
<evidence type="ECO:0000313" key="2">
    <source>
        <dbReference type="EMBL" id="ALF02304.1"/>
    </source>
</evidence>
<gene>
    <name evidence="2" type="ORF">SEN4_15</name>
</gene>
<keyword evidence="3" id="KW-1185">Reference proteome</keyword>
<reference evidence="2 3" key="1">
    <citation type="submission" date="2016-11" db="EMBL/GenBank/DDBJ databases">
        <title>Phages of Salmonella enterica subsp. salamae and subsp. diarizonae: novel phages with a mosaic genome structure and activity against pathogenic S. enterica subsp. enterica isolates.</title>
        <authorList>
            <person name="Pastekova L."/>
            <person name="Bosak J."/>
            <person name="Dedicova D."/>
            <person name="Benada O."/>
            <person name="Smarda J."/>
            <person name="Smajs D."/>
        </authorList>
    </citation>
    <scope>NUCLEOTIDE SEQUENCE [LARGE SCALE GENOMIC DNA]</scope>
    <source>
        <strain evidence="2">SEN4</strain>
    </source>
</reference>